<evidence type="ECO:0000313" key="4">
    <source>
        <dbReference type="Proteomes" id="UP000001861"/>
    </source>
</evidence>
<keyword evidence="4" id="KW-1185">Reference proteome</keyword>
<feature type="domain" description="NYN" evidence="2">
    <location>
        <begin position="10"/>
        <end position="156"/>
    </location>
</feature>
<feature type="region of interest" description="Disordered" evidence="1">
    <location>
        <begin position="431"/>
        <end position="493"/>
    </location>
</feature>
<feature type="region of interest" description="Disordered" evidence="1">
    <location>
        <begin position="283"/>
        <end position="313"/>
    </location>
</feature>
<dbReference type="PANTHER" id="PTHR14379">
    <property type="entry name" value="LIMKAIN B LKAP"/>
    <property type="match status" value="1"/>
</dbReference>
<feature type="region of interest" description="Disordered" evidence="1">
    <location>
        <begin position="522"/>
        <end position="571"/>
    </location>
</feature>
<sequence length="571" mass="63696">MGTEVQKTDRVVVFWDWGESPVQDKFLAETLDTESIGIGRRRADLSSELISTVHDIAKKFGPVVSVQAYLSVSSVPEDTRKLLLDSGVTLRDCPRSKSEIAGKKIITDILLYAFDGWRNNYGSITFVLVTGDPGFSYTLSLLRDRRYGVVVISSNPEPDLFAHSIPIYAWADVVEKAELLRLHRQTVPHLGVGPVAKETSSKPWLLTKHRAVSESVTAYPEIEPPQSQHPTSLEADNLSEQQAWPLVDGTEELQEVYDTLHEDDVGSATKDFEAEDAVEFTVSEEEEPVDYANPSDWEIRGGHLGTSVEGEEGHEEVYTGDEEVYAGDEEVYTGDEEVYTGDEDVYIEYIEDEDVYNGNQDVYTGEGEEEHDHEAHDVKKDQCNDDYVEHAVGEDRYNEDHGEHDGEEDQHVNEAGVHDVEGDGYEDVYGVLHGDDGGEYDDSGVYTAPEEVPEEVAVDPEDFSSQEESWKEYADVGDYEEPSEGGVSPENDTLNYELEDSQRLFADGASFSRAAEEDIDYGVNEANAYDDASTEESVGRPEPSPLDAKTETTPAEFPDAFRSAKRRRTEY</sequence>
<dbReference type="InParanoid" id="A8NZI6"/>
<protein>
    <recommendedName>
        <fullName evidence="2">NYN domain-containing protein</fullName>
    </recommendedName>
</protein>
<feature type="region of interest" description="Disordered" evidence="1">
    <location>
        <begin position="361"/>
        <end position="382"/>
    </location>
</feature>
<dbReference type="GO" id="GO:0005777">
    <property type="term" value="C:peroxisome"/>
    <property type="evidence" value="ECO:0007669"/>
    <property type="project" value="InterPro"/>
</dbReference>
<dbReference type="PANTHER" id="PTHR14379:SF3">
    <property type="entry name" value="MEIOSIS REGULATOR AND MRNA STABILITY FACTOR 1"/>
    <property type="match status" value="1"/>
</dbReference>
<dbReference type="GO" id="GO:0010468">
    <property type="term" value="P:regulation of gene expression"/>
    <property type="evidence" value="ECO:0007669"/>
    <property type="project" value="InterPro"/>
</dbReference>
<proteinExistence type="predicted"/>
<dbReference type="HOGENOM" id="CLU_477343_0_0_1"/>
<feature type="compositionally biased region" description="Acidic residues" evidence="1">
    <location>
        <begin position="451"/>
        <end position="465"/>
    </location>
</feature>
<dbReference type="Pfam" id="PF01936">
    <property type="entry name" value="NYN"/>
    <property type="match status" value="1"/>
</dbReference>
<name>A8NZI6_COPC7</name>
<evidence type="ECO:0000256" key="1">
    <source>
        <dbReference type="SAM" id="MobiDB-lite"/>
    </source>
</evidence>
<gene>
    <name evidence="3" type="ORF">CC1G_08702</name>
</gene>
<dbReference type="VEuPathDB" id="FungiDB:CC1G_08702"/>
<dbReference type="EMBL" id="AACS02000006">
    <property type="protein sequence ID" value="EAU84161.2"/>
    <property type="molecule type" value="Genomic_DNA"/>
</dbReference>
<reference evidence="3 4" key="1">
    <citation type="journal article" date="2010" name="Proc. Natl. Acad. Sci. U.S.A.">
        <title>Insights into evolution of multicellular fungi from the assembled chromosomes of the mushroom Coprinopsis cinerea (Coprinus cinereus).</title>
        <authorList>
            <person name="Stajich J.E."/>
            <person name="Wilke S.K."/>
            <person name="Ahren D."/>
            <person name="Au C.H."/>
            <person name="Birren B.W."/>
            <person name="Borodovsky M."/>
            <person name="Burns C."/>
            <person name="Canback B."/>
            <person name="Casselton L.A."/>
            <person name="Cheng C.K."/>
            <person name="Deng J."/>
            <person name="Dietrich F.S."/>
            <person name="Fargo D.C."/>
            <person name="Farman M.L."/>
            <person name="Gathman A.C."/>
            <person name="Goldberg J."/>
            <person name="Guigo R."/>
            <person name="Hoegger P.J."/>
            <person name="Hooker J.B."/>
            <person name="Huggins A."/>
            <person name="James T.Y."/>
            <person name="Kamada T."/>
            <person name="Kilaru S."/>
            <person name="Kodira C."/>
            <person name="Kues U."/>
            <person name="Kupfer D."/>
            <person name="Kwan H.S."/>
            <person name="Lomsadze A."/>
            <person name="Li W."/>
            <person name="Lilly W.W."/>
            <person name="Ma L.J."/>
            <person name="Mackey A.J."/>
            <person name="Manning G."/>
            <person name="Martin F."/>
            <person name="Muraguchi H."/>
            <person name="Natvig D.O."/>
            <person name="Palmerini H."/>
            <person name="Ramesh M.A."/>
            <person name="Rehmeyer C.J."/>
            <person name="Roe B.A."/>
            <person name="Shenoy N."/>
            <person name="Stanke M."/>
            <person name="Ter-Hovhannisyan V."/>
            <person name="Tunlid A."/>
            <person name="Velagapudi R."/>
            <person name="Vision T.J."/>
            <person name="Zeng Q."/>
            <person name="Zolan M.E."/>
            <person name="Pukkila P.J."/>
        </authorList>
    </citation>
    <scope>NUCLEOTIDE SEQUENCE [LARGE SCALE GENOMIC DNA]</scope>
    <source>
        <strain evidence="4">Okayama-7 / 130 / ATCC MYA-4618 / FGSC 9003</strain>
    </source>
</reference>
<dbReference type="KEGG" id="cci:CC1G_08702"/>
<dbReference type="RefSeq" id="XP_001837689.2">
    <property type="nucleotide sequence ID" value="XM_001837637.2"/>
</dbReference>
<dbReference type="Proteomes" id="UP000001861">
    <property type="component" value="Unassembled WGS sequence"/>
</dbReference>
<dbReference type="InterPro" id="IPR024768">
    <property type="entry name" value="Marf1"/>
</dbReference>
<organism evidence="3 4">
    <name type="scientific">Coprinopsis cinerea (strain Okayama-7 / 130 / ATCC MYA-4618 / FGSC 9003)</name>
    <name type="common">Inky cap fungus</name>
    <name type="synonym">Hormographiella aspergillata</name>
    <dbReference type="NCBI Taxonomy" id="240176"/>
    <lineage>
        <taxon>Eukaryota</taxon>
        <taxon>Fungi</taxon>
        <taxon>Dikarya</taxon>
        <taxon>Basidiomycota</taxon>
        <taxon>Agaricomycotina</taxon>
        <taxon>Agaricomycetes</taxon>
        <taxon>Agaricomycetidae</taxon>
        <taxon>Agaricales</taxon>
        <taxon>Agaricineae</taxon>
        <taxon>Psathyrellaceae</taxon>
        <taxon>Coprinopsis</taxon>
    </lineage>
</organism>
<dbReference type="AlphaFoldDB" id="A8NZI6"/>
<comment type="caution">
    <text evidence="3">The sequence shown here is derived from an EMBL/GenBank/DDBJ whole genome shotgun (WGS) entry which is preliminary data.</text>
</comment>
<dbReference type="GO" id="GO:0004540">
    <property type="term" value="F:RNA nuclease activity"/>
    <property type="evidence" value="ECO:0007669"/>
    <property type="project" value="InterPro"/>
</dbReference>
<evidence type="ECO:0000259" key="2">
    <source>
        <dbReference type="Pfam" id="PF01936"/>
    </source>
</evidence>
<accession>A8NZI6</accession>
<feature type="compositionally biased region" description="Basic and acidic residues" evidence="1">
    <location>
        <begin position="370"/>
        <end position="382"/>
    </location>
</feature>
<dbReference type="InterPro" id="IPR021139">
    <property type="entry name" value="NYN"/>
</dbReference>
<dbReference type="GeneID" id="6014251"/>
<dbReference type="OrthoDB" id="549353at2759"/>
<evidence type="ECO:0000313" key="3">
    <source>
        <dbReference type="EMBL" id="EAU84161.2"/>
    </source>
</evidence>
<dbReference type="CDD" id="cd10910">
    <property type="entry name" value="PIN_limkain_b1_N_like"/>
    <property type="match status" value="1"/>
</dbReference>